<evidence type="ECO:0000313" key="2">
    <source>
        <dbReference type="Proteomes" id="UP000799118"/>
    </source>
</evidence>
<evidence type="ECO:0000313" key="1">
    <source>
        <dbReference type="EMBL" id="KAE9401248.1"/>
    </source>
</evidence>
<sequence>MAALAQYLSQCRIEGPIWLEPTDISFLRARISDVEGQVENLKSQVSESTLPLEIVFEIFELACLPEEGKSMYEHSIVQYTSILCTVCVAWRRAAHLTPRLWSKFCLSLKDRKPVIPESGWSLHFSGQTIHGDYFGFRSQTPIAQLTGHISFLVPLFGLPCSSLPQLEEVHLEIFCFNNDFNALDEKSAYLQVPQQIETFLGVPKLHCVELIEGDTNPILKKFAVPAEQLTSLKITSIIIRPSYFDPDAYVDILRRCNDLVHLRVDLGLDFKPDLVLFNKHLSISLPLLRSLNISAHRISRNDVNLLHCLTTPHLEELTLRHNLQDLEAFSADVTSF</sequence>
<accession>A0A6A4HVG0</accession>
<gene>
    <name evidence="1" type="ORF">BT96DRAFT_992303</name>
</gene>
<reference evidence="1" key="1">
    <citation type="journal article" date="2019" name="Environ. Microbiol.">
        <title>Fungal ecological strategies reflected in gene transcription - a case study of two litter decomposers.</title>
        <authorList>
            <person name="Barbi F."/>
            <person name="Kohler A."/>
            <person name="Barry K."/>
            <person name="Baskaran P."/>
            <person name="Daum C."/>
            <person name="Fauchery L."/>
            <person name="Ihrmark K."/>
            <person name="Kuo A."/>
            <person name="LaButti K."/>
            <person name="Lipzen A."/>
            <person name="Morin E."/>
            <person name="Grigoriev I.V."/>
            <person name="Henrissat B."/>
            <person name="Lindahl B."/>
            <person name="Martin F."/>
        </authorList>
    </citation>
    <scope>NUCLEOTIDE SEQUENCE</scope>
    <source>
        <strain evidence="1">JB14</strain>
    </source>
</reference>
<protein>
    <submittedName>
        <fullName evidence="1">Uncharacterized protein</fullName>
    </submittedName>
</protein>
<keyword evidence="2" id="KW-1185">Reference proteome</keyword>
<dbReference type="InterPro" id="IPR032675">
    <property type="entry name" value="LRR_dom_sf"/>
</dbReference>
<dbReference type="Gene3D" id="3.80.10.10">
    <property type="entry name" value="Ribonuclease Inhibitor"/>
    <property type="match status" value="1"/>
</dbReference>
<dbReference type="Proteomes" id="UP000799118">
    <property type="component" value="Unassembled WGS sequence"/>
</dbReference>
<dbReference type="EMBL" id="ML769448">
    <property type="protein sequence ID" value="KAE9401248.1"/>
    <property type="molecule type" value="Genomic_DNA"/>
</dbReference>
<dbReference type="OrthoDB" id="3063971at2759"/>
<name>A0A6A4HVG0_9AGAR</name>
<proteinExistence type="predicted"/>
<dbReference type="AlphaFoldDB" id="A0A6A4HVG0"/>
<organism evidence="1 2">
    <name type="scientific">Gymnopus androsaceus JB14</name>
    <dbReference type="NCBI Taxonomy" id="1447944"/>
    <lineage>
        <taxon>Eukaryota</taxon>
        <taxon>Fungi</taxon>
        <taxon>Dikarya</taxon>
        <taxon>Basidiomycota</taxon>
        <taxon>Agaricomycotina</taxon>
        <taxon>Agaricomycetes</taxon>
        <taxon>Agaricomycetidae</taxon>
        <taxon>Agaricales</taxon>
        <taxon>Marasmiineae</taxon>
        <taxon>Omphalotaceae</taxon>
        <taxon>Gymnopus</taxon>
    </lineage>
</organism>